<dbReference type="STRING" id="70601.gene:9378067"/>
<proteinExistence type="predicted"/>
<name>O58835_PYRHO</name>
<dbReference type="Proteomes" id="UP000000752">
    <property type="component" value="Chromosome"/>
</dbReference>
<keyword evidence="1" id="KW-0812">Transmembrane</keyword>
<accession>O58835</accession>
<evidence type="ECO:0000313" key="3">
    <source>
        <dbReference type="Proteomes" id="UP000000752"/>
    </source>
</evidence>
<dbReference type="PIR" id="E71051">
    <property type="entry name" value="E71051"/>
</dbReference>
<dbReference type="AlphaFoldDB" id="O58835"/>
<dbReference type="eggNOG" id="arCOG07096">
    <property type="taxonomic scope" value="Archaea"/>
</dbReference>
<dbReference type="EnsemblBacteria" id="BAA30207">
    <property type="protein sequence ID" value="BAA30207"/>
    <property type="gene ID" value="BAA30207"/>
</dbReference>
<dbReference type="EMBL" id="BA000001">
    <property type="protein sequence ID" value="BAA30207.1"/>
    <property type="molecule type" value="Genomic_DNA"/>
</dbReference>
<gene>
    <name evidence="2" type="ordered locus">PH1108</name>
</gene>
<reference evidence="2 3" key="1">
    <citation type="journal article" date="1998" name="DNA Res.">
        <title>Complete sequence and gene organization of the genome of a hyper-thermophilic archaebacterium, Pyrococcus horikoshii OT3.</title>
        <authorList>
            <person name="Kawarabayasi Y."/>
            <person name="Sawada M."/>
            <person name="Horikawa H."/>
            <person name="Haikawa Y."/>
            <person name="Hino Y."/>
            <person name="Yamamoto S."/>
            <person name="Sekine M."/>
            <person name="Baba S."/>
            <person name="Kosugi H."/>
            <person name="Hosoyama A."/>
            <person name="Nagai Y."/>
            <person name="Sakai M."/>
            <person name="Ogura K."/>
            <person name="Otuka R."/>
            <person name="Nakazawa H."/>
            <person name="Takamiya M."/>
            <person name="Ohfuku Y."/>
            <person name="Funahashi T."/>
            <person name="Tanaka T."/>
            <person name="Kudoh Y."/>
            <person name="Yamazaki J."/>
            <person name="Kushida N."/>
            <person name="Oguchi A."/>
            <person name="Aoki K."/>
            <person name="Nakamura Y."/>
            <person name="Robb T.F."/>
            <person name="Horikoshi K."/>
            <person name="Masuchi Y."/>
            <person name="Shizuya H."/>
            <person name="Kikuchi H."/>
        </authorList>
    </citation>
    <scope>NUCLEOTIDE SEQUENCE [LARGE SCALE GENOMIC DNA]</scope>
    <source>
        <strain evidence="3">ATCC 700860 / DSM 12428 / JCM 9974 / NBRC 100139 / OT-3</strain>
    </source>
</reference>
<feature type="transmembrane region" description="Helical" evidence="1">
    <location>
        <begin position="119"/>
        <end position="145"/>
    </location>
</feature>
<keyword evidence="1" id="KW-1133">Transmembrane helix</keyword>
<dbReference type="GeneID" id="1443428"/>
<protein>
    <submittedName>
        <fullName evidence="2">Uncharacterized protein</fullName>
    </submittedName>
</protein>
<evidence type="ECO:0000313" key="2">
    <source>
        <dbReference type="EMBL" id="BAA30207.1"/>
    </source>
</evidence>
<dbReference type="RefSeq" id="WP_010885193.1">
    <property type="nucleotide sequence ID" value="NC_000961.1"/>
</dbReference>
<dbReference type="KEGG" id="pho:PH1108"/>
<evidence type="ECO:0000256" key="1">
    <source>
        <dbReference type="SAM" id="Phobius"/>
    </source>
</evidence>
<organism evidence="2 3">
    <name type="scientific">Pyrococcus horikoshii (strain ATCC 700860 / DSM 12428 / JCM 9974 / NBRC 100139 / OT-3)</name>
    <dbReference type="NCBI Taxonomy" id="70601"/>
    <lineage>
        <taxon>Archaea</taxon>
        <taxon>Methanobacteriati</taxon>
        <taxon>Methanobacteriota</taxon>
        <taxon>Thermococci</taxon>
        <taxon>Thermococcales</taxon>
        <taxon>Thermococcaceae</taxon>
        <taxon>Pyrococcus</taxon>
    </lineage>
</organism>
<feature type="transmembrane region" description="Helical" evidence="1">
    <location>
        <begin position="94"/>
        <end position="113"/>
    </location>
</feature>
<keyword evidence="3" id="KW-1185">Reference proteome</keyword>
<sequence length="151" mass="17472">MKMLFRGRYLVKLLEIEEPCSELVKGSYVVIGDSEYEVDLKIEPFLEFRREACLVKCEGKVILSEDCKYIGEVYWVRNAKGLWRLIQGKRSEEGFHLILAFIVMIILYSLLGFVRAKSFWTVTGVLLVIFIILMDIGKALQYFLIGYVKAS</sequence>
<keyword evidence="1" id="KW-0472">Membrane</keyword>